<feature type="compositionally biased region" description="Polar residues" evidence="1">
    <location>
        <begin position="33"/>
        <end position="43"/>
    </location>
</feature>
<dbReference type="KEGG" id="cne:CNA07760"/>
<keyword evidence="3" id="KW-1185">Reference proteome</keyword>
<accession>Q5KN46</accession>
<name>Q5KN46_CRYD1</name>
<accession>Q55YS7</accession>
<dbReference type="AlphaFoldDB" id="Q5KN46"/>
<proteinExistence type="predicted"/>
<dbReference type="Proteomes" id="UP000002149">
    <property type="component" value="Chromosome 1"/>
</dbReference>
<gene>
    <name evidence="2" type="ordered locus">CNA07760</name>
</gene>
<dbReference type="EMBL" id="AE017341">
    <property type="protein sequence ID" value="AAW41304.1"/>
    <property type="molecule type" value="Genomic_DNA"/>
</dbReference>
<dbReference type="HOGENOM" id="CLU_108564_0_0_1"/>
<dbReference type="VEuPathDB" id="FungiDB:CNA07760"/>
<dbReference type="GeneID" id="3253657"/>
<evidence type="ECO:0000313" key="2">
    <source>
        <dbReference type="EMBL" id="AAW41304.1"/>
    </source>
</evidence>
<reference evidence="2 3" key="1">
    <citation type="journal article" date="2005" name="Science">
        <title>The genome of the basidiomycetous yeast and human pathogen Cryptococcus neoformans.</title>
        <authorList>
            <person name="Loftus B.J."/>
            <person name="Fung E."/>
            <person name="Roncaglia P."/>
            <person name="Rowley D."/>
            <person name="Amedeo P."/>
            <person name="Bruno D."/>
            <person name="Vamathevan J."/>
            <person name="Miranda M."/>
            <person name="Anderson I.J."/>
            <person name="Fraser J.A."/>
            <person name="Allen J.E."/>
            <person name="Bosdet I.E."/>
            <person name="Brent M.R."/>
            <person name="Chiu R."/>
            <person name="Doering T.L."/>
            <person name="Donlin M.J."/>
            <person name="D'Souza C.A."/>
            <person name="Fox D.S."/>
            <person name="Grinberg V."/>
            <person name="Fu J."/>
            <person name="Fukushima M."/>
            <person name="Haas B.J."/>
            <person name="Huang J.C."/>
            <person name="Janbon G."/>
            <person name="Jones S.J."/>
            <person name="Koo H.L."/>
            <person name="Krzywinski M.I."/>
            <person name="Kwon-Chung J.K."/>
            <person name="Lengeler K.B."/>
            <person name="Maiti R."/>
            <person name="Marra M.A."/>
            <person name="Marra R.E."/>
            <person name="Mathewson C.A."/>
            <person name="Mitchell T.G."/>
            <person name="Pertea M."/>
            <person name="Riggs F.R."/>
            <person name="Salzberg S.L."/>
            <person name="Schein J.E."/>
            <person name="Shvartsbeyn A."/>
            <person name="Shin H."/>
            <person name="Shumway M."/>
            <person name="Specht C.A."/>
            <person name="Suh B.B."/>
            <person name="Tenney A."/>
            <person name="Utterback T.R."/>
            <person name="Wickes B.L."/>
            <person name="Wortman J.R."/>
            <person name="Wye N.H."/>
            <person name="Kronstad J.W."/>
            <person name="Lodge J.K."/>
            <person name="Heitman J."/>
            <person name="Davis R.W."/>
            <person name="Fraser C.M."/>
            <person name="Hyman R.W."/>
        </authorList>
    </citation>
    <scope>NUCLEOTIDE SEQUENCE [LARGE SCALE GENOMIC DNA]</scope>
    <source>
        <strain evidence="3">JEC21 / ATCC MYA-565</strain>
    </source>
</reference>
<evidence type="ECO:0000256" key="1">
    <source>
        <dbReference type="SAM" id="MobiDB-lite"/>
    </source>
</evidence>
<feature type="region of interest" description="Disordered" evidence="1">
    <location>
        <begin position="31"/>
        <end position="57"/>
    </location>
</feature>
<dbReference type="RefSeq" id="XP_024512039.1">
    <property type="nucleotide sequence ID" value="XM_024656396.1"/>
</dbReference>
<sequence>MPMWIALTTTRPFDPCLRREVMVTIWRAERTPKATSSKRSSARPTAAHLREARKANSEAIKTATAERTIRAGCDMKILFVLSELSHNLTPRLFLHPVWLRVPPNLRWNFASSVDCLVSEYNQSQ</sequence>
<protein>
    <submittedName>
        <fullName evidence="2">Uncharacterized protein</fullName>
    </submittedName>
</protein>
<dbReference type="PaxDb" id="214684-Q5KN46"/>
<dbReference type="OMA" id="MVTIWRA"/>
<dbReference type="InParanoid" id="Q5KN46"/>
<evidence type="ECO:0000313" key="3">
    <source>
        <dbReference type="Proteomes" id="UP000002149"/>
    </source>
</evidence>
<organism evidence="2 3">
    <name type="scientific">Cryptococcus deneoformans (strain JEC21 / ATCC MYA-565)</name>
    <name type="common">Cryptococcus neoformans var. neoformans serotype D</name>
    <dbReference type="NCBI Taxonomy" id="214684"/>
    <lineage>
        <taxon>Eukaryota</taxon>
        <taxon>Fungi</taxon>
        <taxon>Dikarya</taxon>
        <taxon>Basidiomycota</taxon>
        <taxon>Agaricomycotina</taxon>
        <taxon>Tremellomycetes</taxon>
        <taxon>Tremellales</taxon>
        <taxon>Cryptococcaceae</taxon>
        <taxon>Cryptococcus</taxon>
        <taxon>Cryptococcus neoformans species complex</taxon>
    </lineage>
</organism>